<dbReference type="KEGG" id="tcx:Tcr_1721"/>
<name>Q31EW0_HYDCU</name>
<dbReference type="OrthoDB" id="5611032at2"/>
<organism evidence="2">
    <name type="scientific">Hydrogenovibrio crunogenus (strain DSM 25203 / XCL-2)</name>
    <name type="common">Thiomicrospira crunogena</name>
    <dbReference type="NCBI Taxonomy" id="317025"/>
    <lineage>
        <taxon>Bacteria</taxon>
        <taxon>Pseudomonadati</taxon>
        <taxon>Pseudomonadota</taxon>
        <taxon>Gammaproteobacteria</taxon>
        <taxon>Thiotrichales</taxon>
        <taxon>Piscirickettsiaceae</taxon>
        <taxon>Hydrogenovibrio</taxon>
    </lineage>
</organism>
<evidence type="ECO:0000256" key="1">
    <source>
        <dbReference type="SAM" id="Phobius"/>
    </source>
</evidence>
<reference evidence="2" key="1">
    <citation type="submission" date="2006-07" db="EMBL/GenBank/DDBJ databases">
        <title>Complete sequence of Thiomicrospira crunogena XCL-2.</title>
        <authorList>
            <consortium name="US DOE Joint Genome Institute"/>
            <person name="Copeland A."/>
            <person name="Lucas S."/>
            <person name="Lapidus A."/>
            <person name="Barry K."/>
            <person name="Detter J.C."/>
            <person name="Glavina del Rio T."/>
            <person name="Hammon N."/>
            <person name="Israni S."/>
            <person name="Dalin E."/>
            <person name="Tice H."/>
            <person name="Pitluck S."/>
            <person name="Chain P."/>
            <person name="Malfatti S."/>
            <person name="Shin M."/>
            <person name="Vergez L."/>
            <person name="Schmutz J."/>
            <person name="Larimer F."/>
            <person name="Land M."/>
            <person name="Hauser L."/>
            <person name="Kyrpides N."/>
            <person name="Lykidis A."/>
            <person name="Scott K.M."/>
            <person name="Sievert S."/>
            <person name="Kerfeld C."/>
            <person name="Freyermuth S."/>
            <person name="Dobrinski K."/>
            <person name="Boller A."/>
            <person name="Fitzpatrick K."/>
            <person name="Thoma P."/>
            <person name="Moore J."/>
            <person name="Richardson P."/>
        </authorList>
    </citation>
    <scope>NUCLEOTIDE SEQUENCE</scope>
    <source>
        <strain evidence="2">XCL-2</strain>
    </source>
</reference>
<dbReference type="HOGENOM" id="CLU_629935_0_0_6"/>
<sequence length="435" mass="46787">MSLGVREKQKGSISLLGAMAMVASFSAFYLVMEMGNKMIEDRNFTNYAKSLAPIALRTELAITRAMVEQGTAKTSQDVVNEYLSQLGLTTGGSFSITLTFGNMESSGNGGVDTFKALSSNAESPKMSVAAGENPAVFSAIKVVLEDTGGLLNFHPKGTAVYGLSSDTKDSGNVASCYCDVRYEACLLADPGADAGIMGNIGSDVRQTYCEYGFAPIKSSWMSESAKYSSVNLSPQWVGKAYENQASGTATDETSTAWLTVQANKPIYISNGVNGFPLASWDAATTSWVTPAEPLIGKTTGSFSHWEDANGFFYVGRSATCAHPSGGFFSMFSSMMDWFSGGGTDDCLVYTGDLNYTRDYPTVLKGFLDLVASSTGSNEYLYSCRDFVGIKEVRGGFIQWFTRLWTSPFVDWTQSYGETGCVSRKMSWFGPESFGG</sequence>
<accession>Q31EW0</accession>
<keyword evidence="1" id="KW-0812">Transmembrane</keyword>
<proteinExistence type="predicted"/>
<protein>
    <submittedName>
        <fullName evidence="2">Uncharacterized protein</fullName>
    </submittedName>
</protein>
<dbReference type="AlphaFoldDB" id="Q31EW0"/>
<keyword evidence="1" id="KW-1133">Transmembrane helix</keyword>
<gene>
    <name evidence="2" type="ordered locus">Tcr_1721</name>
</gene>
<dbReference type="STRING" id="317025.Tcr_1721"/>
<dbReference type="EMBL" id="CP000109">
    <property type="protein sequence ID" value="ABB42313.1"/>
    <property type="molecule type" value="Genomic_DNA"/>
</dbReference>
<keyword evidence="1" id="KW-0472">Membrane</keyword>
<evidence type="ECO:0000313" key="2">
    <source>
        <dbReference type="EMBL" id="ABB42313.1"/>
    </source>
</evidence>
<feature type="transmembrane region" description="Helical" evidence="1">
    <location>
        <begin position="12"/>
        <end position="32"/>
    </location>
</feature>